<dbReference type="InterPro" id="IPR050708">
    <property type="entry name" value="T6SS_VgrG/RHS"/>
</dbReference>
<keyword evidence="2" id="KW-1185">Reference proteome</keyword>
<dbReference type="InterPro" id="IPR022385">
    <property type="entry name" value="Rhs_assc_core"/>
</dbReference>
<evidence type="ECO:0008006" key="3">
    <source>
        <dbReference type="Google" id="ProtNLM"/>
    </source>
</evidence>
<evidence type="ECO:0000313" key="2">
    <source>
        <dbReference type="Proteomes" id="UP000186905"/>
    </source>
</evidence>
<dbReference type="AlphaFoldDB" id="A0A1Q9GS80"/>
<gene>
    <name evidence="1" type="ORF">BIT28_16215</name>
</gene>
<organism evidence="1 2">
    <name type="scientific">Photobacterium proteolyticum</name>
    <dbReference type="NCBI Taxonomy" id="1903952"/>
    <lineage>
        <taxon>Bacteria</taxon>
        <taxon>Pseudomonadati</taxon>
        <taxon>Pseudomonadota</taxon>
        <taxon>Gammaproteobacteria</taxon>
        <taxon>Vibrionales</taxon>
        <taxon>Vibrionaceae</taxon>
        <taxon>Photobacterium</taxon>
    </lineage>
</organism>
<dbReference type="Gene3D" id="2.180.10.10">
    <property type="entry name" value="RHS repeat-associated core"/>
    <property type="match status" value="1"/>
</dbReference>
<sequence length="182" mass="19404">MSTKRSDFTSGLVYFGYRFYMPNLGRWLNRDPLQEAGGINLYAYVNGGPLGYVDPDGRWSVSLSVYRGIGMGATFGYNPNNGRVFGKFHAGVGAETGWNIDPNDNGDEARQKCAGRYDISAGTEAGWGVNVGPYGVGATVKGGDDLNGLFNVGPKLNIKEMKVGTGVGAHVSAVNNFSIAIY</sequence>
<proteinExistence type="predicted"/>
<comment type="caution">
    <text evidence="1">The sequence shown here is derived from an EMBL/GenBank/DDBJ whole genome shotgun (WGS) entry which is preliminary data.</text>
</comment>
<dbReference type="PANTHER" id="PTHR32305:SF15">
    <property type="entry name" value="PROTEIN RHSA-RELATED"/>
    <property type="match status" value="1"/>
</dbReference>
<name>A0A1Q9GS80_9GAMM</name>
<dbReference type="PANTHER" id="PTHR32305">
    <property type="match status" value="1"/>
</dbReference>
<dbReference type="Proteomes" id="UP000186905">
    <property type="component" value="Unassembled WGS sequence"/>
</dbReference>
<dbReference type="EMBL" id="MJIL01000064">
    <property type="protein sequence ID" value="OLQ77579.1"/>
    <property type="molecule type" value="Genomic_DNA"/>
</dbReference>
<protein>
    <recommendedName>
        <fullName evidence="3">RHS repeat-associated core domain-containing protein</fullName>
    </recommendedName>
</protein>
<dbReference type="NCBIfam" id="TIGR03696">
    <property type="entry name" value="Rhs_assc_core"/>
    <property type="match status" value="1"/>
</dbReference>
<dbReference type="STRING" id="1903952.BIT28_16215"/>
<accession>A0A1Q9GS80</accession>
<reference evidence="1 2" key="1">
    <citation type="submission" date="2016-09" db="EMBL/GenBank/DDBJ databases">
        <title>Photobacterium proteolyticum sp. nov. a protease producing bacterium isolated from ocean sediments of Laizhou Bay.</title>
        <authorList>
            <person name="Li Y."/>
        </authorList>
    </citation>
    <scope>NUCLEOTIDE SEQUENCE [LARGE SCALE GENOMIC DNA]</scope>
    <source>
        <strain evidence="1 2">13-12</strain>
    </source>
</reference>
<evidence type="ECO:0000313" key="1">
    <source>
        <dbReference type="EMBL" id="OLQ77579.1"/>
    </source>
</evidence>